<organism evidence="2 3">
    <name type="scientific">Mesomycoplasma molare</name>
    <dbReference type="NCBI Taxonomy" id="171288"/>
    <lineage>
        <taxon>Bacteria</taxon>
        <taxon>Bacillati</taxon>
        <taxon>Mycoplasmatota</taxon>
        <taxon>Mycoplasmoidales</taxon>
        <taxon>Metamycoplasmataceae</taxon>
        <taxon>Mesomycoplasma</taxon>
    </lineage>
</organism>
<dbReference type="RefSeq" id="WP_027123648.1">
    <property type="nucleotide sequence ID" value="NZ_CP103423.1"/>
</dbReference>
<name>A0ABY5TV36_9BACT</name>
<keyword evidence="1" id="KW-1133">Transmembrane helix</keyword>
<accession>A0ABY5TV36</accession>
<dbReference type="Proteomes" id="UP001058364">
    <property type="component" value="Chromosome"/>
</dbReference>
<dbReference type="NCBIfam" id="NF012210">
    <property type="entry name" value="PDxFFG"/>
    <property type="match status" value="1"/>
</dbReference>
<feature type="transmembrane region" description="Helical" evidence="1">
    <location>
        <begin position="12"/>
        <end position="34"/>
    </location>
</feature>
<dbReference type="EMBL" id="CP103423">
    <property type="protein sequence ID" value="UWD34528.1"/>
    <property type="molecule type" value="Genomic_DNA"/>
</dbReference>
<proteinExistence type="predicted"/>
<sequence>MLKKKLSLTAKVLISSGIILTSSAAAIGGAFLFANLSDEVNGSKSNLTSEELKNDYSKIYDSDRNLKPQLSVKDPLKKQTVALLNEEGTEFWFKNNPNTKYNFEDFFQKYYEKYEESFILEVKYGSFSFYNEYVLAVRPKQFIEFTKWFFTNVSWGPDLVTLESFRLVPGVEQNGNAITLGSHSTLHKEVSEIKFFPDAFFGSLPIYSELSGRGNSTDSLTYLGFRNLQDKKTIDVFLKSIPSISAIKNANSSSENNAFLSLLIPSKLLNKEFKVLPNRTAGENGRGTLLFNKDITEEEYTKILKENKLNINNFPFSSLEKAIVTSTNSVLNDSNPVFTLELTFPNLDSNNKLNLRMTEGEISSKWLVSYYTLKSEIDRDIKHFLDFYDVTSYKNRKIFEFTENNKKYFYKSKIEALNKNKTLKNYSNLPEDIKAKLVELTVKDIDVVDAKLHITFVNSQNEENTVIYDSKNIDEFEQEFEFLKEALGYKGSLNPVTISYGPENLSLKDEDGNPITGLDSRNYQVYYETYSGIIKSITKKYPHLLKKQNGPHIAKKLNDKGYYEYSLENGEFRGFQSSDRIGLPLVLGATLDDFQGISIDFLKYVTAHEYGHHFTLDQNKALNTGENALVIGGLGTRSGINIDSYYSKIGLKNYLLARSNLDFERVNAFGKPSEKGQFIRFKYIKDDGSEVTESDNDIWGNANPKADIYSVIKNKERRFLQTFEGLEEAAKLRNVKLRDLFLANSFDEHSGTLNPEISGSTKSFVKKEIEIDGVKKTTYVAETVTLKNILNELTDGKGNKISDLVTFTSDTTFDLEIVKLEEKIAEDGTKQTLAKEIRMFNADGTPVINIPLNEPLDKASLDFIKERTNSIKTSLENTVVTTFISSGWNTSNSFLGGTISPSFRTFLSSESGSILKSNLLNRNDNSEINPENNKLLEENNPRNSKEYLSINSNEELGLQVNNIIEVAKNFEDNRSSGRAYEGQIGNVLTFVNGSNDNYNSEIKFSFPLVARGQSRFLFNMYQNGLENNIKTVSENFDIPVNGKIQTNPAYLFARFGTNILNSNQLFESPEFIFLNEQNQISSNDELRNAFNSKNIEKIKSLVNKIAFNTPSKNFESSENGTNLYFAFSNSISVIELTTNANRKEKTIAFNNLKNFFEFASIDFSKATLVNVKTNSLTSKQEPTFNWDIEYVKTKFNFDKFKESLLANEKEQASKKEEIRNASEQFIANELMKRFRKTHYFLTIKDFNPIKELVNNQAIFSKEFGIEMHNPDFLEGIVFDLNAFSKVDQEIKYDANKLQSILKDFIIKTLEHENNLSEILETINTQDLYRLIGNIITWKNNGIAQRITLGELVFNSFNNGKPSTDVINYNLTRVEPSISDKFTDYIYSIAETLTRDYVQTTYVPSFSDFGNLPNYLKGLSESKTGLDYVVDATELRIWNERKNNFDVSASSISQAGRAIKFEEYIPLTKNIYIEAAETIEQYRQIISIYRQQVQEIMLNSSDGRDRSKEIEELDKKIKEITSKIKEATDRRFDKVIPIKNKIYGSYISRNITPRDDDKTSSYFGNFMTRNNGYFKDKVEKEKIGLELYDDQRNEIVDNTIRLKDFDGNKINTRAKAFFVSQVLNYGVGNRKVSGLFRNKEKDAVALYGFVKNEEANKIKRIRFTDIFTNEVKYLEVNFKDTNNLFYLSKQGDINSKVTLNDLGYSSWVSDYGIMAKYRDTLLKPKHKYFVDFVDENNNFVSEVSLGDLSSISENGKTDLQASIKMYKNESNKTIIDIDYQFNITG</sequence>
<keyword evidence="1" id="KW-0472">Membrane</keyword>
<keyword evidence="3" id="KW-1185">Reference proteome</keyword>
<keyword evidence="1" id="KW-0812">Transmembrane</keyword>
<evidence type="ECO:0000313" key="2">
    <source>
        <dbReference type="EMBL" id="UWD34528.1"/>
    </source>
</evidence>
<gene>
    <name evidence="2" type="ORF">NX772_01715</name>
</gene>
<evidence type="ECO:0000313" key="3">
    <source>
        <dbReference type="Proteomes" id="UP001058364"/>
    </source>
</evidence>
<protein>
    <submittedName>
        <fullName evidence="2">PDxFFG protein</fullName>
    </submittedName>
</protein>
<reference evidence="2" key="1">
    <citation type="submission" date="2022-08" db="EMBL/GenBank/DDBJ databases">
        <title>Complete genome sequence of Mycoplasma molare type strain H 542.</title>
        <authorList>
            <person name="Spergser J."/>
        </authorList>
    </citation>
    <scope>NUCLEOTIDE SEQUENCE</scope>
    <source>
        <strain evidence="2">H 542</strain>
    </source>
</reference>
<evidence type="ECO:0000256" key="1">
    <source>
        <dbReference type="SAM" id="Phobius"/>
    </source>
</evidence>